<reference evidence="4" key="1">
    <citation type="journal article" date="2014" name="Proc. Natl. Acad. Sci. U.S.A.">
        <title>Extensive sampling of basidiomycete genomes demonstrates inadequacy of the white-rot/brown-rot paradigm for wood decay fungi.</title>
        <authorList>
            <person name="Riley R."/>
            <person name="Salamov A.A."/>
            <person name="Brown D.W."/>
            <person name="Nagy L.G."/>
            <person name="Floudas D."/>
            <person name="Held B.W."/>
            <person name="Levasseur A."/>
            <person name="Lombard V."/>
            <person name="Morin E."/>
            <person name="Otillar R."/>
            <person name="Lindquist E.A."/>
            <person name="Sun H."/>
            <person name="LaButti K.M."/>
            <person name="Schmutz J."/>
            <person name="Jabbour D."/>
            <person name="Luo H."/>
            <person name="Baker S.E."/>
            <person name="Pisabarro A.G."/>
            <person name="Walton J.D."/>
            <person name="Blanchette R.A."/>
            <person name="Henrissat B."/>
            <person name="Martin F."/>
            <person name="Cullen D."/>
            <person name="Hibbett D.S."/>
            <person name="Grigoriev I.V."/>
        </authorList>
    </citation>
    <scope>NUCLEOTIDE SEQUENCE [LARGE SCALE GENOMIC DNA]</scope>
    <source>
        <strain evidence="4">MUCL 33604</strain>
    </source>
</reference>
<gene>
    <name evidence="3" type="ORF">JAAARDRAFT_187693</name>
</gene>
<name>A0A067QNY9_9AGAM</name>
<evidence type="ECO:0000256" key="1">
    <source>
        <dbReference type="SAM" id="MobiDB-lite"/>
    </source>
</evidence>
<dbReference type="SUPFAM" id="SSF81383">
    <property type="entry name" value="F-box domain"/>
    <property type="match status" value="1"/>
</dbReference>
<dbReference type="EMBL" id="KL197709">
    <property type="protein sequence ID" value="KDQ64356.1"/>
    <property type="molecule type" value="Genomic_DNA"/>
</dbReference>
<dbReference type="Proteomes" id="UP000027265">
    <property type="component" value="Unassembled WGS sequence"/>
</dbReference>
<organism evidence="3 4">
    <name type="scientific">Jaapia argillacea MUCL 33604</name>
    <dbReference type="NCBI Taxonomy" id="933084"/>
    <lineage>
        <taxon>Eukaryota</taxon>
        <taxon>Fungi</taxon>
        <taxon>Dikarya</taxon>
        <taxon>Basidiomycota</taxon>
        <taxon>Agaricomycotina</taxon>
        <taxon>Agaricomycetes</taxon>
        <taxon>Agaricomycetidae</taxon>
        <taxon>Jaapiales</taxon>
        <taxon>Jaapiaceae</taxon>
        <taxon>Jaapia</taxon>
    </lineage>
</organism>
<feature type="region of interest" description="Disordered" evidence="1">
    <location>
        <begin position="239"/>
        <end position="271"/>
    </location>
</feature>
<feature type="compositionally biased region" description="Polar residues" evidence="1">
    <location>
        <begin position="249"/>
        <end position="271"/>
    </location>
</feature>
<evidence type="ECO:0000259" key="2">
    <source>
        <dbReference type="PROSITE" id="PS50181"/>
    </source>
</evidence>
<protein>
    <recommendedName>
        <fullName evidence="2">F-box domain-containing protein</fullName>
    </recommendedName>
</protein>
<dbReference type="InterPro" id="IPR001810">
    <property type="entry name" value="F-box_dom"/>
</dbReference>
<feature type="domain" description="F-box" evidence="2">
    <location>
        <begin position="2"/>
        <end position="50"/>
    </location>
</feature>
<dbReference type="InterPro" id="IPR036047">
    <property type="entry name" value="F-box-like_dom_sf"/>
</dbReference>
<dbReference type="AlphaFoldDB" id="A0A067QNY9"/>
<evidence type="ECO:0000313" key="3">
    <source>
        <dbReference type="EMBL" id="KDQ64356.1"/>
    </source>
</evidence>
<accession>A0A067QNY9</accession>
<dbReference type="OrthoDB" id="2532648at2759"/>
<keyword evidence="4" id="KW-1185">Reference proteome</keyword>
<dbReference type="InParanoid" id="A0A067QNY9"/>
<dbReference type="HOGENOM" id="CLU_035247_0_0_1"/>
<dbReference type="STRING" id="933084.A0A067QNY9"/>
<sequence>MAITFQSLPVELIADILSELDLHSLILVAYLSRRLQQIASDSALNPWRRPVLRNLHSGIYETCLKHLSVRLIVPRQNWVEILSMARASFLLFDATLPNLKDAEWEECFRRRFLPGWIKWKKESSWKETFINHCSRMLHRVWHRSVTPCTADESWTKYIVLNRNGSANEMDASSRNFNPLAIFNEMKLQSNLSHLETHIRLVVQFADIRVIALGVLNKPRGPFSINLNARAFLHPPGIEDTTRPAVANPEVSSSGSSTRTVDTTSPATEFSQSPLNPQYWPLVHPLPAPSHSLYPFFTPGGSDKRWIGSGPLEEGGLDWVGGLMLTAQVVGPHTNETFADSPPLQDLDLVVGLGRNQYASFTWPDLHAIAPWMEERITKKIDGAGLGN</sequence>
<proteinExistence type="predicted"/>
<evidence type="ECO:0000313" key="4">
    <source>
        <dbReference type="Proteomes" id="UP000027265"/>
    </source>
</evidence>
<dbReference type="Pfam" id="PF12937">
    <property type="entry name" value="F-box-like"/>
    <property type="match status" value="1"/>
</dbReference>
<dbReference type="Gene3D" id="1.20.1280.50">
    <property type="match status" value="1"/>
</dbReference>
<dbReference type="PROSITE" id="PS50181">
    <property type="entry name" value="FBOX"/>
    <property type="match status" value="1"/>
</dbReference>